<keyword evidence="5" id="KW-1133">Transmembrane helix</keyword>
<protein>
    <submittedName>
        <fullName evidence="7">Aspartate beta-hydroxylase domain-containing protein 2</fullName>
    </submittedName>
</protein>
<dbReference type="SUPFAM" id="SSF51197">
    <property type="entry name" value="Clavaminate synthase-like"/>
    <property type="match status" value="1"/>
</dbReference>
<keyword evidence="5" id="KW-0472">Membrane</keyword>
<comment type="caution">
    <text evidence="7">The sequence shown here is derived from an EMBL/GenBank/DDBJ whole genome shotgun (WGS) entry which is preliminary data.</text>
</comment>
<feature type="compositionally biased region" description="Basic and acidic residues" evidence="4">
    <location>
        <begin position="162"/>
        <end position="194"/>
    </location>
</feature>
<dbReference type="PANTHER" id="PTHR46332:SF5">
    <property type="entry name" value="ASPARTATE BETA-HYDROXYLASE DOMAIN CONTAINING 2"/>
    <property type="match status" value="1"/>
</dbReference>
<dbReference type="GO" id="GO:0016020">
    <property type="term" value="C:membrane"/>
    <property type="evidence" value="ECO:0007669"/>
    <property type="project" value="TreeGrafter"/>
</dbReference>
<reference evidence="7" key="1">
    <citation type="submission" date="2020-07" db="EMBL/GenBank/DDBJ databases">
        <title>The High-quality genome of the commercially important snow crab, Chionoecetes opilio.</title>
        <authorList>
            <person name="Jeong J.-H."/>
            <person name="Ryu S."/>
        </authorList>
    </citation>
    <scope>NUCLEOTIDE SEQUENCE</scope>
    <source>
        <strain evidence="7">MADBK_172401_WGS</strain>
        <tissue evidence="7">Digestive gland</tissue>
    </source>
</reference>
<feature type="compositionally biased region" description="Basic and acidic residues" evidence="4">
    <location>
        <begin position="114"/>
        <end position="126"/>
    </location>
</feature>
<evidence type="ECO:0000256" key="3">
    <source>
        <dbReference type="ARBA" id="ARBA00023002"/>
    </source>
</evidence>
<gene>
    <name evidence="7" type="primary">Asphd2</name>
    <name evidence="7" type="ORF">GWK47_008800</name>
</gene>
<evidence type="ECO:0000259" key="6">
    <source>
        <dbReference type="Pfam" id="PF05118"/>
    </source>
</evidence>
<evidence type="ECO:0000256" key="1">
    <source>
        <dbReference type="ARBA" id="ARBA00007730"/>
    </source>
</evidence>
<dbReference type="Pfam" id="PF05118">
    <property type="entry name" value="Asp_Arg_Hydrox"/>
    <property type="match status" value="1"/>
</dbReference>
<evidence type="ECO:0000256" key="4">
    <source>
        <dbReference type="SAM" id="MobiDB-lite"/>
    </source>
</evidence>
<evidence type="ECO:0000313" key="7">
    <source>
        <dbReference type="EMBL" id="KAG0716789.1"/>
    </source>
</evidence>
<dbReference type="Gene3D" id="2.60.120.330">
    <property type="entry name" value="B-lactam Antibiotic, Isopenicillin N Synthase, Chain"/>
    <property type="match status" value="1"/>
</dbReference>
<dbReference type="PANTHER" id="PTHR46332">
    <property type="entry name" value="ASPARTATE BETA-HYDROXYLASE DOMAIN-CONTAINING PROTEIN 2"/>
    <property type="match status" value="1"/>
</dbReference>
<dbReference type="OrthoDB" id="438431at2759"/>
<organism evidence="7 8">
    <name type="scientific">Chionoecetes opilio</name>
    <name type="common">Atlantic snow crab</name>
    <name type="synonym">Cancer opilio</name>
    <dbReference type="NCBI Taxonomy" id="41210"/>
    <lineage>
        <taxon>Eukaryota</taxon>
        <taxon>Metazoa</taxon>
        <taxon>Ecdysozoa</taxon>
        <taxon>Arthropoda</taxon>
        <taxon>Crustacea</taxon>
        <taxon>Multicrustacea</taxon>
        <taxon>Malacostraca</taxon>
        <taxon>Eumalacostraca</taxon>
        <taxon>Eucarida</taxon>
        <taxon>Decapoda</taxon>
        <taxon>Pleocyemata</taxon>
        <taxon>Brachyura</taxon>
        <taxon>Eubrachyura</taxon>
        <taxon>Majoidea</taxon>
        <taxon>Majidae</taxon>
        <taxon>Chionoecetes</taxon>
    </lineage>
</organism>
<keyword evidence="5" id="KW-0812">Transmembrane</keyword>
<evidence type="ECO:0000313" key="8">
    <source>
        <dbReference type="Proteomes" id="UP000770661"/>
    </source>
</evidence>
<dbReference type="InterPro" id="IPR007803">
    <property type="entry name" value="Asp/Arg/Pro-Hydrxlase"/>
</dbReference>
<feature type="region of interest" description="Disordered" evidence="4">
    <location>
        <begin position="114"/>
        <end position="212"/>
    </location>
</feature>
<evidence type="ECO:0000256" key="5">
    <source>
        <dbReference type="SAM" id="Phobius"/>
    </source>
</evidence>
<dbReference type="InterPro" id="IPR051821">
    <property type="entry name" value="Asp/Asn_beta-hydroxylase"/>
</dbReference>
<accession>A0A8J4Y3G6</accession>
<dbReference type="AlphaFoldDB" id="A0A8J4Y3G6"/>
<sequence length="427" mass="48947">MGLLECCSAFLHHLPDPSLPLLPALLFGTIFASLLLLYFYKKETNLPLGGIILHMIRSVFFHLPSNECPADHSKVEQCDNLQCVRCQRNVELRKQIGERWRAWKRRQEPEHLERVEQSMSRLDRRAGNGTIADDDIREEESKERNDQGDTERKLKYRGKFKKDHEKTSFLDKNEGGMRDQKEEGEARGEKGKTQHKEHKQHGNGKTEDKQNIQSNQKPTLFHMELPANPSWDQYDIHANELNLLKLNFEMILQEYEKVFKRLQCGDATGWKNNSLPQGHWCIFPLVDQGRIVTSNCRDCPGVAELVLGCLPAMMNDCVFGNAAFSILYPDSHITAHHGPTNLRLRCHLGLKVPPGCWLEVAGQQYRWAVGETLLFDDSFTHSAHFTNQPSNVHSEPRAVLLLDFWHPDVSAKEKECLLDLLAPLDEA</sequence>
<comment type="similarity">
    <text evidence="1">Belongs to the aspartyl/asparaginyl beta-hydroxylase family.</text>
</comment>
<keyword evidence="3" id="KW-0560">Oxidoreductase</keyword>
<evidence type="ECO:0000256" key="2">
    <source>
        <dbReference type="ARBA" id="ARBA00022964"/>
    </source>
</evidence>
<keyword evidence="8" id="KW-1185">Reference proteome</keyword>
<dbReference type="EMBL" id="JACEEZ010018548">
    <property type="protein sequence ID" value="KAG0716789.1"/>
    <property type="molecule type" value="Genomic_DNA"/>
</dbReference>
<dbReference type="GO" id="GO:0051213">
    <property type="term" value="F:dioxygenase activity"/>
    <property type="evidence" value="ECO:0007669"/>
    <property type="project" value="UniProtKB-KW"/>
</dbReference>
<dbReference type="Proteomes" id="UP000770661">
    <property type="component" value="Unassembled WGS sequence"/>
</dbReference>
<dbReference type="InterPro" id="IPR027443">
    <property type="entry name" value="IPNS-like_sf"/>
</dbReference>
<name>A0A8J4Y3G6_CHIOP</name>
<feature type="domain" description="Aspartyl/asparaginy/proline hydroxylase" evidence="6">
    <location>
        <begin position="247"/>
        <end position="407"/>
    </location>
</feature>
<proteinExistence type="inferred from homology"/>
<feature type="compositionally biased region" description="Basic and acidic residues" evidence="4">
    <location>
        <begin position="139"/>
        <end position="153"/>
    </location>
</feature>
<keyword evidence="2" id="KW-0223">Dioxygenase</keyword>
<feature type="transmembrane region" description="Helical" evidence="5">
    <location>
        <begin position="20"/>
        <end position="39"/>
    </location>
</feature>